<name>A0ABU7G415_9ALTE</name>
<gene>
    <name evidence="1" type="ORF">SNR37_003587</name>
</gene>
<evidence type="ECO:0000313" key="1">
    <source>
        <dbReference type="EMBL" id="MEE1674152.1"/>
    </source>
</evidence>
<reference evidence="1 2" key="2">
    <citation type="submission" date="2023-12" db="EMBL/GenBank/DDBJ databases">
        <authorList>
            <consortium name="Cladostephus spongiosus"/>
            <person name="Lorente B."/>
            <person name="Cabral C."/>
            <person name="Frias J."/>
            <person name="Faria J."/>
            <person name="Toubarro D."/>
        </authorList>
    </citation>
    <scope>NUCLEOTIDE SEQUENCE [LARGE SCALE GENOMIC DNA]</scope>
    <source>
        <strain evidence="1 2">ZMCS4</strain>
    </source>
</reference>
<comment type="caution">
    <text evidence="1">The sequence shown here is derived from an EMBL/GenBank/DDBJ whole genome shotgun (WGS) entry which is preliminary data.</text>
</comment>
<organism evidence="1 2">
    <name type="scientific">Agarivorans aestuarii</name>
    <dbReference type="NCBI Taxonomy" id="1563703"/>
    <lineage>
        <taxon>Bacteria</taxon>
        <taxon>Pseudomonadati</taxon>
        <taxon>Pseudomonadota</taxon>
        <taxon>Gammaproteobacteria</taxon>
        <taxon>Alteromonadales</taxon>
        <taxon>Alteromonadaceae</taxon>
        <taxon>Agarivorans</taxon>
    </lineage>
</organism>
<keyword evidence="2" id="KW-1185">Reference proteome</keyword>
<dbReference type="RefSeq" id="WP_329775324.1">
    <property type="nucleotide sequence ID" value="NZ_JAYDYW010000007.1"/>
</dbReference>
<accession>A0ABU7G415</accession>
<sequence length="100" mass="11199">MNEEGFQYFLHSSRHFLIKLSSDWVKTSSPVGSVISCSGQVKYDIAYPPNAGEAVSIRGLASGDEKHINLVVSQWGNRLDYIARFDLKEKIYIGTFEGAR</sequence>
<reference evidence="2" key="1">
    <citation type="submission" date="2023-07" db="EMBL/GenBank/DDBJ databases">
        <title>Draft genome sequence of Agarivorans aestuarii strain ZMCS4, a CAZymes producing bacteria isolated from the marine brown algae Clodostephus spongiosus.</title>
        <authorList>
            <person name="Lorente B."/>
            <person name="Cabral C."/>
            <person name="Frias J."/>
            <person name="Faria J."/>
            <person name="Toubarro D."/>
        </authorList>
    </citation>
    <scope>NUCLEOTIDE SEQUENCE [LARGE SCALE GENOMIC DNA]</scope>
    <source>
        <strain evidence="2">ZMCS4</strain>
    </source>
</reference>
<protein>
    <submittedName>
        <fullName evidence="1">Uncharacterized protein</fullName>
    </submittedName>
</protein>
<evidence type="ECO:0000313" key="2">
    <source>
        <dbReference type="Proteomes" id="UP001310248"/>
    </source>
</evidence>
<dbReference type="EMBL" id="JAYDYW010000007">
    <property type="protein sequence ID" value="MEE1674152.1"/>
    <property type="molecule type" value="Genomic_DNA"/>
</dbReference>
<proteinExistence type="predicted"/>
<dbReference type="Proteomes" id="UP001310248">
    <property type="component" value="Unassembled WGS sequence"/>
</dbReference>